<dbReference type="AlphaFoldDB" id="A0A1I5C6E0"/>
<dbReference type="STRING" id="995034.SAMN05216219_2244"/>
<keyword evidence="2" id="KW-1185">Reference proteome</keyword>
<dbReference type="EMBL" id="FOVM01000006">
    <property type="protein sequence ID" value="SFN82603.1"/>
    <property type="molecule type" value="Genomic_DNA"/>
</dbReference>
<dbReference type="Proteomes" id="UP000198867">
    <property type="component" value="Unassembled WGS sequence"/>
</dbReference>
<sequence length="69" mass="7256">MPSTGNDAFAGQTESAPAINATEAAMLAAVMTRGGCRVAGRVISATSPAITMRRRLVWRERWVAPSPLA</sequence>
<name>A0A1I5C6E0_9MICO</name>
<gene>
    <name evidence="1" type="ORF">SAMN05216219_2244</name>
</gene>
<evidence type="ECO:0000313" key="1">
    <source>
        <dbReference type="EMBL" id="SFN82603.1"/>
    </source>
</evidence>
<protein>
    <submittedName>
        <fullName evidence="1">Uncharacterized protein</fullName>
    </submittedName>
</protein>
<evidence type="ECO:0000313" key="2">
    <source>
        <dbReference type="Proteomes" id="UP000198867"/>
    </source>
</evidence>
<proteinExistence type="predicted"/>
<reference evidence="2" key="1">
    <citation type="submission" date="2016-10" db="EMBL/GenBank/DDBJ databases">
        <authorList>
            <person name="Varghese N."/>
            <person name="Submissions S."/>
        </authorList>
    </citation>
    <scope>NUCLEOTIDE SEQUENCE [LARGE SCALE GENOMIC DNA]</scope>
    <source>
        <strain evidence="2">CGMCC 1.11101</strain>
    </source>
</reference>
<organism evidence="1 2">
    <name type="scientific">Mycetocola miduiensis</name>
    <dbReference type="NCBI Taxonomy" id="995034"/>
    <lineage>
        <taxon>Bacteria</taxon>
        <taxon>Bacillati</taxon>
        <taxon>Actinomycetota</taxon>
        <taxon>Actinomycetes</taxon>
        <taxon>Micrococcales</taxon>
        <taxon>Microbacteriaceae</taxon>
        <taxon>Mycetocola</taxon>
    </lineage>
</organism>
<accession>A0A1I5C6E0</accession>